<protein>
    <submittedName>
        <fullName evidence="1">Uncharacterized protein</fullName>
    </submittedName>
</protein>
<evidence type="ECO:0000313" key="2">
    <source>
        <dbReference type="Proteomes" id="UP001152531"/>
    </source>
</evidence>
<comment type="caution">
    <text evidence="1">The sequence shown here is derived from an EMBL/GenBank/DDBJ whole genome shotgun (WGS) entry which is preliminary data.</text>
</comment>
<dbReference type="Proteomes" id="UP001152531">
    <property type="component" value="Unassembled WGS sequence"/>
</dbReference>
<name>A0ACA9Y6D7_9ASCO</name>
<dbReference type="EMBL" id="CALSDN010000003">
    <property type="protein sequence ID" value="CAH6720320.1"/>
    <property type="molecule type" value="Genomic_DNA"/>
</dbReference>
<organism evidence="1 2">
    <name type="scientific">[Candida] jaroonii</name>
    <dbReference type="NCBI Taxonomy" id="467808"/>
    <lineage>
        <taxon>Eukaryota</taxon>
        <taxon>Fungi</taxon>
        <taxon>Dikarya</taxon>
        <taxon>Ascomycota</taxon>
        <taxon>Saccharomycotina</taxon>
        <taxon>Pichiomycetes</taxon>
        <taxon>Debaryomycetaceae</taxon>
        <taxon>Yamadazyma</taxon>
    </lineage>
</organism>
<proteinExistence type="predicted"/>
<sequence length="398" mass="46523">MNSTDALIAISDHILNSINSLNKLEYNKSGRKYKFIENSFQRIKNEDKHLMISDDFSMKMAIISSYNILNNINPEIFDKYPDFCLSIISVARELEINKWYEVSNIINYSPNFEFDNQLVKNAINFSLKIKPKHLEMGYNLMIASKINFFHTDHHLGTKIYGFYLIKFMIDYFGEESINDADILTALKSFVHWGSIKLILYKLDLKVNITDDEFLSYKKFPQPLPELKEEIFKKYPSGTSKYNLIKKSLFALAQHPYGEIIPFPNNDIYDLNWIFEICKDIETDPLKYHLRSKSKNLSINKPSFHPPATSVQNLLNFIVAIITLFDLEFDFITKTTKLPKFEDIKDTEMLNTLKPISDQVIQYREKDWGIDDVSLRLKTDNSLSSVVDQFQQQWSLSES</sequence>
<reference evidence="1" key="1">
    <citation type="submission" date="2022-06" db="EMBL/GenBank/DDBJ databases">
        <authorList>
            <person name="Legras J.-L."/>
            <person name="Devillers H."/>
            <person name="Grondin C."/>
        </authorList>
    </citation>
    <scope>NUCLEOTIDE SEQUENCE</scope>
    <source>
        <strain evidence="1">CLIB 1444</strain>
    </source>
</reference>
<evidence type="ECO:0000313" key="1">
    <source>
        <dbReference type="EMBL" id="CAH6720320.1"/>
    </source>
</evidence>
<keyword evidence="2" id="KW-1185">Reference proteome</keyword>
<accession>A0ACA9Y6D7</accession>
<gene>
    <name evidence="1" type="ORF">CLIB1444_03S09296</name>
</gene>